<dbReference type="PROSITE" id="PS50983">
    <property type="entry name" value="FE_B12_PBP"/>
    <property type="match status" value="1"/>
</dbReference>
<organism evidence="7 8">
    <name type="scientific">Paracoccus alcaliphilus</name>
    <dbReference type="NCBI Taxonomy" id="34002"/>
    <lineage>
        <taxon>Bacteria</taxon>
        <taxon>Pseudomonadati</taxon>
        <taxon>Pseudomonadota</taxon>
        <taxon>Alphaproteobacteria</taxon>
        <taxon>Rhodobacterales</taxon>
        <taxon>Paracoccaceae</taxon>
        <taxon>Paracoccus</taxon>
    </lineage>
</organism>
<dbReference type="EMBL" id="FODE01000003">
    <property type="protein sequence ID" value="SEN25525.1"/>
    <property type="molecule type" value="Genomic_DNA"/>
</dbReference>
<dbReference type="InterPro" id="IPR002491">
    <property type="entry name" value="ABC_transptr_periplasmic_BD"/>
</dbReference>
<comment type="subcellular location">
    <subcellularLocation>
        <location evidence="1">Cell envelope</location>
    </subcellularLocation>
</comment>
<dbReference type="STRING" id="34002.SAMN04489859_1003105"/>
<evidence type="ECO:0000256" key="3">
    <source>
        <dbReference type="ARBA" id="ARBA00022448"/>
    </source>
</evidence>
<keyword evidence="4" id="KW-0410">Iron transport</keyword>
<evidence type="ECO:0000256" key="1">
    <source>
        <dbReference type="ARBA" id="ARBA00004196"/>
    </source>
</evidence>
<evidence type="ECO:0000313" key="7">
    <source>
        <dbReference type="EMBL" id="SEN25525.1"/>
    </source>
</evidence>
<dbReference type="PRINTS" id="PR01715">
    <property type="entry name" value="FERRIBNDNGPP"/>
</dbReference>
<evidence type="ECO:0000256" key="2">
    <source>
        <dbReference type="ARBA" id="ARBA00008814"/>
    </source>
</evidence>
<dbReference type="OrthoDB" id="8370650at2"/>
<dbReference type="Gene3D" id="3.40.50.1980">
    <property type="entry name" value="Nitrogenase molybdenum iron protein domain"/>
    <property type="match status" value="2"/>
</dbReference>
<reference evidence="7 8" key="1">
    <citation type="submission" date="2016-10" db="EMBL/GenBank/DDBJ databases">
        <authorList>
            <person name="de Groot N.N."/>
        </authorList>
    </citation>
    <scope>NUCLEOTIDE SEQUENCE [LARGE SCALE GENOMIC DNA]</scope>
    <source>
        <strain evidence="7 8">DSM 8512</strain>
    </source>
</reference>
<evidence type="ECO:0000256" key="4">
    <source>
        <dbReference type="ARBA" id="ARBA00022496"/>
    </source>
</evidence>
<dbReference type="PANTHER" id="PTHR30532:SF1">
    <property type="entry name" value="IRON(3+)-HYDROXAMATE-BINDING PROTEIN FHUD"/>
    <property type="match status" value="1"/>
</dbReference>
<comment type="similarity">
    <text evidence="2">Belongs to the bacterial solute-binding protein 8 family.</text>
</comment>
<accession>A0A1H8F1C2</accession>
<name>A0A1H8F1C2_9RHOB</name>
<protein>
    <submittedName>
        <fullName evidence="7">Iron complex transport system substrate-binding protein</fullName>
    </submittedName>
</protein>
<evidence type="ECO:0000313" key="8">
    <source>
        <dbReference type="Proteomes" id="UP000199054"/>
    </source>
</evidence>
<dbReference type="AlphaFoldDB" id="A0A1H8F1C2"/>
<dbReference type="PANTHER" id="PTHR30532">
    <property type="entry name" value="IRON III DICITRATE-BINDING PERIPLASMIC PROTEIN"/>
    <property type="match status" value="1"/>
</dbReference>
<evidence type="ECO:0000259" key="6">
    <source>
        <dbReference type="PROSITE" id="PS50983"/>
    </source>
</evidence>
<keyword evidence="5" id="KW-0732">Signal</keyword>
<dbReference type="InterPro" id="IPR051313">
    <property type="entry name" value="Bact_iron-sidero_bind"/>
</dbReference>
<dbReference type="Pfam" id="PF01497">
    <property type="entry name" value="Peripla_BP_2"/>
    <property type="match status" value="1"/>
</dbReference>
<dbReference type="SUPFAM" id="SSF53807">
    <property type="entry name" value="Helical backbone' metal receptor"/>
    <property type="match status" value="1"/>
</dbReference>
<keyword evidence="4" id="KW-0408">Iron</keyword>
<gene>
    <name evidence="7" type="ORF">SAMN04489859_1003105</name>
</gene>
<dbReference type="RefSeq" id="WP_090610508.1">
    <property type="nucleotide sequence ID" value="NZ_CP067125.1"/>
</dbReference>
<keyword evidence="3" id="KW-0813">Transport</keyword>
<keyword evidence="4" id="KW-0406">Ion transport</keyword>
<dbReference type="Proteomes" id="UP000199054">
    <property type="component" value="Unassembled WGS sequence"/>
</dbReference>
<dbReference type="GO" id="GO:0030288">
    <property type="term" value="C:outer membrane-bounded periplasmic space"/>
    <property type="evidence" value="ECO:0007669"/>
    <property type="project" value="TreeGrafter"/>
</dbReference>
<sequence>MGSGALLAAGLAPGVLRSAPAAPRLATIDWAMMETAIAIGHMPVAGCELIRYRADAVSPEIPDQVTDLGLRGAPNYELLQLTRPDLILSSPYYTRYEARLASIAPVLSLPFYLPGEAPLPRALSALDGLAAAIGDAGAGRDARAACEAEFDRLAGRLRPFADRPVCPVNLGDARHLRAFGNDSMFGNVLERLGLINAWTGGTRFSFLAPVPIEELARIPEARIAIVGAVPPEARRGLRRSVLWQALPAVAENRVFQLGRVNPFGGVPAGLRFARLLADAFTRAPQPVESIG</sequence>
<dbReference type="GO" id="GO:1901678">
    <property type="term" value="P:iron coordination entity transport"/>
    <property type="evidence" value="ECO:0007669"/>
    <property type="project" value="UniProtKB-ARBA"/>
</dbReference>
<evidence type="ECO:0000256" key="5">
    <source>
        <dbReference type="ARBA" id="ARBA00022729"/>
    </source>
</evidence>
<feature type="domain" description="Fe/B12 periplasmic-binding" evidence="6">
    <location>
        <begin position="24"/>
        <end position="288"/>
    </location>
</feature>
<proteinExistence type="inferred from homology"/>
<keyword evidence="8" id="KW-1185">Reference proteome</keyword>